<name>A0ABV7WU82_9GAMM</name>
<keyword evidence="1" id="KW-0812">Transmembrane</keyword>
<evidence type="ECO:0000256" key="1">
    <source>
        <dbReference type="SAM" id="Phobius"/>
    </source>
</evidence>
<dbReference type="EMBL" id="JBHRYN010000014">
    <property type="protein sequence ID" value="MFC3702632.1"/>
    <property type="molecule type" value="Genomic_DNA"/>
</dbReference>
<gene>
    <name evidence="2" type="ORF">ACFOND_13390</name>
</gene>
<dbReference type="Proteomes" id="UP001595710">
    <property type="component" value="Unassembled WGS sequence"/>
</dbReference>
<dbReference type="PANTHER" id="PTHR42709">
    <property type="entry name" value="ALKALINE PHOSPHATASE LIKE PROTEIN"/>
    <property type="match status" value="1"/>
</dbReference>
<sequence>MLTLFFVAFIAATMWPMASEAYVVYLVSAASEQYITIWVVASAGNALGSIAMFELARWSAPWFESKLTNVQEKHPNVLVKVRRYGTPSLFFAWLPIVGDALPLMAGALNFSRSKAYAWLIIGKAARYAIVIVGVISVF</sequence>
<accession>A0ABV7WU82</accession>
<feature type="transmembrane region" description="Helical" evidence="1">
    <location>
        <begin position="116"/>
        <end position="137"/>
    </location>
</feature>
<comment type="caution">
    <text evidence="2">The sequence shown here is derived from an EMBL/GenBank/DDBJ whole genome shotgun (WGS) entry which is preliminary data.</text>
</comment>
<proteinExistence type="predicted"/>
<keyword evidence="1" id="KW-0472">Membrane</keyword>
<dbReference type="PANTHER" id="PTHR42709:SF4">
    <property type="entry name" value="INNER MEMBRANE PROTEIN YQAA"/>
    <property type="match status" value="1"/>
</dbReference>
<keyword evidence="1" id="KW-1133">Transmembrane helix</keyword>
<keyword evidence="3" id="KW-1185">Reference proteome</keyword>
<dbReference type="RefSeq" id="WP_215998835.1">
    <property type="nucleotide sequence ID" value="NZ_JAUFQI010000001.1"/>
</dbReference>
<reference evidence="3" key="1">
    <citation type="journal article" date="2019" name="Int. J. Syst. Evol. Microbiol.">
        <title>The Global Catalogue of Microorganisms (GCM) 10K type strain sequencing project: providing services to taxonomists for standard genome sequencing and annotation.</title>
        <authorList>
            <consortium name="The Broad Institute Genomics Platform"/>
            <consortium name="The Broad Institute Genome Sequencing Center for Infectious Disease"/>
            <person name="Wu L."/>
            <person name="Ma J."/>
        </authorList>
    </citation>
    <scope>NUCLEOTIDE SEQUENCE [LARGE SCALE GENOMIC DNA]</scope>
    <source>
        <strain evidence="3">CECT 8288</strain>
    </source>
</reference>
<feature type="transmembrane region" description="Helical" evidence="1">
    <location>
        <begin position="90"/>
        <end position="110"/>
    </location>
</feature>
<evidence type="ECO:0000313" key="2">
    <source>
        <dbReference type="EMBL" id="MFC3702632.1"/>
    </source>
</evidence>
<evidence type="ECO:0000313" key="3">
    <source>
        <dbReference type="Proteomes" id="UP001595710"/>
    </source>
</evidence>
<dbReference type="InterPro" id="IPR051311">
    <property type="entry name" value="DedA_domain"/>
</dbReference>
<protein>
    <submittedName>
        <fullName evidence="2">YqaA family protein</fullName>
    </submittedName>
</protein>
<organism evidence="2 3">
    <name type="scientific">Reinekea marina</name>
    <dbReference type="NCBI Taxonomy" id="1310421"/>
    <lineage>
        <taxon>Bacteria</taxon>
        <taxon>Pseudomonadati</taxon>
        <taxon>Pseudomonadota</taxon>
        <taxon>Gammaproteobacteria</taxon>
        <taxon>Oceanospirillales</taxon>
        <taxon>Saccharospirillaceae</taxon>
        <taxon>Reinekea</taxon>
    </lineage>
</organism>
<feature type="transmembrane region" description="Helical" evidence="1">
    <location>
        <begin position="37"/>
        <end position="56"/>
    </location>
</feature>